<sequence length="41" mass="4720">MEIKRKGSRKIKKEVYLGLRRKVSVLGIGLLRNRSITGSDY</sequence>
<reference evidence="1" key="2">
    <citation type="journal article" date="1999" name="Gene">
        <title>The genes coding for the hsp70 (dnaK) molecular chaperone machine occur in the moderate thermophilic archaeon Methanosarcina thermophila TM-1.</title>
        <authorList>
            <person name="Hofman-Bang J.P."/>
            <person name="Lange M."/>
            <person name="Conway de Macario E."/>
            <person name="Macario A.J.P."/>
            <person name="Ahring B.K."/>
        </authorList>
    </citation>
    <scope>NUCLEOTIDE SEQUENCE</scope>
    <source>
        <strain evidence="1">TM-1</strain>
    </source>
</reference>
<reference evidence="1" key="1">
    <citation type="submission" date="1998-08" db="EMBL/GenBank/DDBJ databases">
        <title>The genes coding for the hsp70 (dnaK) molecular chaperone machine occur in the moderate thermophilic archaeon Methanosarcina thermophila TM-1.</title>
        <authorList>
            <person name="Hofman-Bang J.P."/>
            <person name="Lange M."/>
            <person name="Conway de Macario E."/>
            <person name="Macario A.J.L."/>
            <person name="Ahring B.K."/>
        </authorList>
    </citation>
    <scope>NUCLEOTIDE SEQUENCE</scope>
    <source>
        <strain evidence="1">TM-1</strain>
    </source>
</reference>
<name>Q9UXR5_METTE</name>
<proteinExistence type="predicted"/>
<dbReference type="AlphaFoldDB" id="Q9UXR5"/>
<accession>Q9UXR5</accession>
<evidence type="ECO:0000313" key="1">
    <source>
        <dbReference type="EMBL" id="CAB54851.1"/>
    </source>
</evidence>
<protein>
    <submittedName>
        <fullName evidence="1">Uncharacterized protein</fullName>
    </submittedName>
</protein>
<dbReference type="EMBL" id="AJ010568">
    <property type="protein sequence ID" value="CAB54851.1"/>
    <property type="molecule type" value="Genomic_DNA"/>
</dbReference>
<organism evidence="1">
    <name type="scientific">Methanosarcina thermophila</name>
    <dbReference type="NCBI Taxonomy" id="2210"/>
    <lineage>
        <taxon>Archaea</taxon>
        <taxon>Methanobacteriati</taxon>
        <taxon>Methanobacteriota</taxon>
        <taxon>Stenosarchaea group</taxon>
        <taxon>Methanomicrobia</taxon>
        <taxon>Methanosarcinales</taxon>
        <taxon>Methanosarcinaceae</taxon>
        <taxon>Methanosarcina</taxon>
    </lineage>
</organism>